<keyword evidence="2" id="KW-1185">Reference proteome</keyword>
<dbReference type="Gene3D" id="3.30.420.250">
    <property type="match status" value="1"/>
</dbReference>
<comment type="caution">
    <text evidence="1">The sequence shown here is derived from an EMBL/GenBank/DDBJ whole genome shotgun (WGS) entry which is preliminary data.</text>
</comment>
<sequence length="285" mass="33163">MNSETIHIVPQIKYISQQFDAEKIHQYQLFAEISDNYFHFWVVEHTSKSLLALESFVLPVQLSFSSPTDNLSQIFSQHDFLKSLKWKSVKITIDNHSFTLLPVALFRKEYTNKYLQLAKGQFIGDDEEVRQRLHPSLEMLNIYSCERKLYNWLAETYPLVDLEYEHLSSELIEFALRSSKSQSAFIYVGSGAFTLVITLNGTLKFCNRFVYATPEDLAYYVLFVMSELGIEPDEIFLRLYGNIEKDAEEYKVLTQYLPKVKIGDTSTDMLFDNKIALHHYLGLSI</sequence>
<reference evidence="1 2" key="1">
    <citation type="submission" date="2023-12" db="EMBL/GenBank/DDBJ databases">
        <title>Novel species of the genus Arcicella isolated from rivers.</title>
        <authorList>
            <person name="Lu H."/>
        </authorList>
    </citation>
    <scope>NUCLEOTIDE SEQUENCE [LARGE SCALE GENOMIC DNA]</scope>
    <source>
        <strain evidence="1 2">KCTC 23307</strain>
    </source>
</reference>
<protein>
    <submittedName>
        <fullName evidence="1">DUF3822 family protein</fullName>
    </submittedName>
</protein>
<dbReference type="RefSeq" id="WP_323296376.1">
    <property type="nucleotide sequence ID" value="NZ_JAYFUM010000008.1"/>
</dbReference>
<gene>
    <name evidence="1" type="ORF">VB248_08735</name>
</gene>
<name>A0ABU5Q8P6_9BACT</name>
<dbReference type="InterPro" id="IPR024213">
    <property type="entry name" value="DUF3822"/>
</dbReference>
<dbReference type="CDD" id="cd24013">
    <property type="entry name" value="ASKHA_ATPase_BT3980-like"/>
    <property type="match status" value="1"/>
</dbReference>
<evidence type="ECO:0000313" key="1">
    <source>
        <dbReference type="EMBL" id="MEA5139218.1"/>
    </source>
</evidence>
<proteinExistence type="predicted"/>
<dbReference type="EMBL" id="JAYFUM010000008">
    <property type="protein sequence ID" value="MEA5139218.1"/>
    <property type="molecule type" value="Genomic_DNA"/>
</dbReference>
<organism evidence="1 2">
    <name type="scientific">Arcicella rigui</name>
    <dbReference type="NCBI Taxonomy" id="797020"/>
    <lineage>
        <taxon>Bacteria</taxon>
        <taxon>Pseudomonadati</taxon>
        <taxon>Bacteroidota</taxon>
        <taxon>Cytophagia</taxon>
        <taxon>Cytophagales</taxon>
        <taxon>Flectobacillaceae</taxon>
        <taxon>Arcicella</taxon>
    </lineage>
</organism>
<accession>A0ABU5Q8P6</accession>
<dbReference type="Proteomes" id="UP001302949">
    <property type="component" value="Unassembled WGS sequence"/>
</dbReference>
<dbReference type="Pfam" id="PF12864">
    <property type="entry name" value="DUF3822"/>
    <property type="match status" value="1"/>
</dbReference>
<dbReference type="Gene3D" id="3.30.420.260">
    <property type="match status" value="1"/>
</dbReference>
<evidence type="ECO:0000313" key="2">
    <source>
        <dbReference type="Proteomes" id="UP001302949"/>
    </source>
</evidence>